<keyword evidence="9" id="KW-1133">Transmembrane helix</keyword>
<dbReference type="InterPro" id="IPR003594">
    <property type="entry name" value="HATPase_dom"/>
</dbReference>
<feature type="domain" description="Signal transduction histidine kinase subgroup 3 dimerisation and phosphoacceptor" evidence="11">
    <location>
        <begin position="248"/>
        <end position="312"/>
    </location>
</feature>
<dbReference type="AlphaFoldDB" id="A0A927REX9"/>
<feature type="transmembrane region" description="Helical" evidence="9">
    <location>
        <begin position="12"/>
        <end position="32"/>
    </location>
</feature>
<feature type="domain" description="Histidine kinase/HSP90-like ATPase" evidence="10">
    <location>
        <begin position="351"/>
        <end position="393"/>
    </location>
</feature>
<comment type="caution">
    <text evidence="13">The sequence shown here is derived from an EMBL/GenBank/DDBJ whole genome shotgun (WGS) entry which is preliminary data.</text>
</comment>
<feature type="transmembrane region" description="Helical" evidence="9">
    <location>
        <begin position="38"/>
        <end position="57"/>
    </location>
</feature>
<dbReference type="GO" id="GO:0046983">
    <property type="term" value="F:protein dimerization activity"/>
    <property type="evidence" value="ECO:0007669"/>
    <property type="project" value="InterPro"/>
</dbReference>
<keyword evidence="4" id="KW-0808">Transferase</keyword>
<feature type="transmembrane region" description="Helical" evidence="9">
    <location>
        <begin position="131"/>
        <end position="160"/>
    </location>
</feature>
<reference evidence="13" key="1">
    <citation type="submission" date="2020-10" db="EMBL/GenBank/DDBJ databases">
        <title>Sequencing the genomes of 1000 actinobacteria strains.</title>
        <authorList>
            <person name="Klenk H.-P."/>
        </authorList>
    </citation>
    <scope>NUCLEOTIDE SEQUENCE</scope>
    <source>
        <strain evidence="13">DSM 45354</strain>
    </source>
</reference>
<dbReference type="GO" id="GO:0016020">
    <property type="term" value="C:membrane"/>
    <property type="evidence" value="ECO:0007669"/>
    <property type="project" value="InterPro"/>
</dbReference>
<dbReference type="Pfam" id="PF13796">
    <property type="entry name" value="Sensor"/>
    <property type="match status" value="1"/>
</dbReference>
<gene>
    <name evidence="13" type="ORF">HEB94_009557</name>
</gene>
<evidence type="ECO:0000313" key="14">
    <source>
        <dbReference type="Proteomes" id="UP000638648"/>
    </source>
</evidence>
<dbReference type="EC" id="2.7.13.3" evidence="2"/>
<evidence type="ECO:0000256" key="6">
    <source>
        <dbReference type="ARBA" id="ARBA00022777"/>
    </source>
</evidence>
<evidence type="ECO:0000256" key="1">
    <source>
        <dbReference type="ARBA" id="ARBA00000085"/>
    </source>
</evidence>
<dbReference type="RefSeq" id="WP_192755704.1">
    <property type="nucleotide sequence ID" value="NZ_BAABJL010000084.1"/>
</dbReference>
<dbReference type="InterPro" id="IPR050482">
    <property type="entry name" value="Sensor_HK_TwoCompSys"/>
</dbReference>
<organism evidence="13 14">
    <name type="scientific">Actinopolymorpha pittospori</name>
    <dbReference type="NCBI Taxonomy" id="648752"/>
    <lineage>
        <taxon>Bacteria</taxon>
        <taxon>Bacillati</taxon>
        <taxon>Actinomycetota</taxon>
        <taxon>Actinomycetes</taxon>
        <taxon>Propionibacteriales</taxon>
        <taxon>Actinopolymorphaceae</taxon>
        <taxon>Actinopolymorpha</taxon>
    </lineage>
</organism>
<keyword evidence="9" id="KW-0472">Membrane</keyword>
<feature type="domain" description="Putative sensor" evidence="12">
    <location>
        <begin position="16"/>
        <end position="215"/>
    </location>
</feature>
<dbReference type="Pfam" id="PF02518">
    <property type="entry name" value="HATPase_c"/>
    <property type="match status" value="1"/>
</dbReference>
<sequence length="437" mass="46279">MAGRTARGLRRSADLLFVSLPSGMAAMVALPLLGVTALTTIIAGLGLVLFPLALEVVRRWADWERRRSGALLGVDVPPSPVVRAPGPTTGARGVAGSFERVLSSHLGAEWTLARIRRLLTDRATWRAVRWLLVHLVVGTATGLVGLTAILGVPATIVQTFAWSSIRGVTLLGVTPPNWPVALLLGGIQTAVCVWLLCWGAPWLAHRQALMTLRLLSPSAAELRAEELAARVDVLTETRAGAVDAHDAELRRIERDLHDGTQARLVSIAMRLGVAEQTLKDDPEVAKLVQEARVGAEEAMQELREVIRTMYPPILSDRGLDGALAALVARCPVPTTLDVGDLGQLPTPVEAAAYFVVAEALTNVAKHSAATEADVRASRYGDRLVVEVRDNGIGGIDESRGTGVAGIRRRVGAIDGASHIESPAGGPSSLLVELPCGS</sequence>
<dbReference type="Proteomes" id="UP000638648">
    <property type="component" value="Unassembled WGS sequence"/>
</dbReference>
<dbReference type="InterPro" id="IPR036890">
    <property type="entry name" value="HATPase_C_sf"/>
</dbReference>
<dbReference type="PANTHER" id="PTHR24421:SF10">
    <property type="entry name" value="NITRATE_NITRITE SENSOR PROTEIN NARQ"/>
    <property type="match status" value="1"/>
</dbReference>
<dbReference type="EMBL" id="JADBEM010000001">
    <property type="protein sequence ID" value="MBE1612709.1"/>
    <property type="molecule type" value="Genomic_DNA"/>
</dbReference>
<dbReference type="Gene3D" id="3.30.565.10">
    <property type="entry name" value="Histidine kinase-like ATPase, C-terminal domain"/>
    <property type="match status" value="1"/>
</dbReference>
<keyword evidence="14" id="KW-1185">Reference proteome</keyword>
<evidence type="ECO:0000313" key="13">
    <source>
        <dbReference type="EMBL" id="MBE1612709.1"/>
    </source>
</evidence>
<name>A0A927REX9_9ACTN</name>
<evidence type="ECO:0000259" key="11">
    <source>
        <dbReference type="Pfam" id="PF07730"/>
    </source>
</evidence>
<dbReference type="Gene3D" id="1.20.5.1930">
    <property type="match status" value="1"/>
</dbReference>
<dbReference type="Pfam" id="PF07730">
    <property type="entry name" value="HisKA_3"/>
    <property type="match status" value="1"/>
</dbReference>
<keyword evidence="8" id="KW-0902">Two-component regulatory system</keyword>
<feature type="transmembrane region" description="Helical" evidence="9">
    <location>
        <begin position="180"/>
        <end position="204"/>
    </location>
</feature>
<proteinExistence type="predicted"/>
<keyword evidence="7" id="KW-0067">ATP-binding</keyword>
<comment type="catalytic activity">
    <reaction evidence="1">
        <text>ATP + protein L-histidine = ADP + protein N-phospho-L-histidine.</text>
        <dbReference type="EC" id="2.7.13.3"/>
    </reaction>
</comment>
<keyword evidence="9" id="KW-0812">Transmembrane</keyword>
<dbReference type="InterPro" id="IPR011712">
    <property type="entry name" value="Sig_transdc_His_kin_sub3_dim/P"/>
</dbReference>
<evidence type="ECO:0000256" key="3">
    <source>
        <dbReference type="ARBA" id="ARBA00022553"/>
    </source>
</evidence>
<evidence type="ECO:0000256" key="2">
    <source>
        <dbReference type="ARBA" id="ARBA00012438"/>
    </source>
</evidence>
<dbReference type="GO" id="GO:0005524">
    <property type="term" value="F:ATP binding"/>
    <property type="evidence" value="ECO:0007669"/>
    <property type="project" value="UniProtKB-KW"/>
</dbReference>
<keyword evidence="6 13" id="KW-0418">Kinase</keyword>
<keyword evidence="3" id="KW-0597">Phosphoprotein</keyword>
<evidence type="ECO:0000256" key="8">
    <source>
        <dbReference type="ARBA" id="ARBA00023012"/>
    </source>
</evidence>
<dbReference type="SUPFAM" id="SSF55874">
    <property type="entry name" value="ATPase domain of HSP90 chaperone/DNA topoisomerase II/histidine kinase"/>
    <property type="match status" value="1"/>
</dbReference>
<dbReference type="PANTHER" id="PTHR24421">
    <property type="entry name" value="NITRATE/NITRITE SENSOR PROTEIN NARX-RELATED"/>
    <property type="match status" value="1"/>
</dbReference>
<dbReference type="InterPro" id="IPR025828">
    <property type="entry name" value="Put_sensor_dom"/>
</dbReference>
<evidence type="ECO:0000256" key="9">
    <source>
        <dbReference type="SAM" id="Phobius"/>
    </source>
</evidence>
<protein>
    <recommendedName>
        <fullName evidence="2">histidine kinase</fullName>
        <ecNumber evidence="2">2.7.13.3</ecNumber>
    </recommendedName>
</protein>
<dbReference type="GO" id="GO:0000155">
    <property type="term" value="F:phosphorelay sensor kinase activity"/>
    <property type="evidence" value="ECO:0007669"/>
    <property type="project" value="InterPro"/>
</dbReference>
<evidence type="ECO:0000259" key="10">
    <source>
        <dbReference type="Pfam" id="PF02518"/>
    </source>
</evidence>
<keyword evidence="5" id="KW-0547">Nucleotide-binding</keyword>
<accession>A0A927REX9</accession>
<evidence type="ECO:0000256" key="7">
    <source>
        <dbReference type="ARBA" id="ARBA00022840"/>
    </source>
</evidence>
<evidence type="ECO:0000256" key="4">
    <source>
        <dbReference type="ARBA" id="ARBA00022679"/>
    </source>
</evidence>
<evidence type="ECO:0000256" key="5">
    <source>
        <dbReference type="ARBA" id="ARBA00022741"/>
    </source>
</evidence>
<evidence type="ECO:0000259" key="12">
    <source>
        <dbReference type="Pfam" id="PF13796"/>
    </source>
</evidence>
<dbReference type="CDD" id="cd16917">
    <property type="entry name" value="HATPase_UhpB-NarQ-NarX-like"/>
    <property type="match status" value="1"/>
</dbReference>